<evidence type="ECO:0000313" key="1">
    <source>
        <dbReference type="EMBL" id="KAK9810206.1"/>
    </source>
</evidence>
<comment type="caution">
    <text evidence="1">The sequence shown here is derived from an EMBL/GenBank/DDBJ whole genome shotgun (WGS) entry which is preliminary data.</text>
</comment>
<sequence length="256" mass="27581">MFGPVAELAAAKANSKETDAGVDTISKKALRIDGGDLKRESLFEAGRGKGSWLNESDMNFLTGGGPSEAADVPAASPEEESTVRRRLLLGIAATVALGAFALVPTDALRLDKPNKPLFMYLVPLVRIQALLKESSDIVENGRYEELSAVLRRIQGPPNNAEANLRDAAARLPDQRARERAESTARDVIEYINSIDSNKYFDSMGTPGSRGGAIEKQATAFSLQSTKAAEAKLKEFLAFMPREDLEAAQQQASALPF</sequence>
<dbReference type="EMBL" id="JALJOR010000010">
    <property type="protein sequence ID" value="KAK9810206.1"/>
    <property type="molecule type" value="Genomic_DNA"/>
</dbReference>
<protein>
    <submittedName>
        <fullName evidence="1">Uncharacterized protein</fullName>
    </submittedName>
</protein>
<proteinExistence type="predicted"/>
<dbReference type="Proteomes" id="UP001489004">
    <property type="component" value="Unassembled WGS sequence"/>
</dbReference>
<name>A0AAW1P9Y1_9CHLO</name>
<reference evidence="1 2" key="1">
    <citation type="journal article" date="2024" name="Nat. Commun.">
        <title>Phylogenomics reveals the evolutionary origins of lichenization in chlorophyte algae.</title>
        <authorList>
            <person name="Puginier C."/>
            <person name="Libourel C."/>
            <person name="Otte J."/>
            <person name="Skaloud P."/>
            <person name="Haon M."/>
            <person name="Grisel S."/>
            <person name="Petersen M."/>
            <person name="Berrin J.G."/>
            <person name="Delaux P.M."/>
            <person name="Dal Grande F."/>
            <person name="Keller J."/>
        </authorList>
    </citation>
    <scope>NUCLEOTIDE SEQUENCE [LARGE SCALE GENOMIC DNA]</scope>
    <source>
        <strain evidence="1 2">SAG 2043</strain>
    </source>
</reference>
<organism evidence="1 2">
    <name type="scientific">[Myrmecia] bisecta</name>
    <dbReference type="NCBI Taxonomy" id="41462"/>
    <lineage>
        <taxon>Eukaryota</taxon>
        <taxon>Viridiplantae</taxon>
        <taxon>Chlorophyta</taxon>
        <taxon>core chlorophytes</taxon>
        <taxon>Trebouxiophyceae</taxon>
        <taxon>Trebouxiales</taxon>
        <taxon>Trebouxiaceae</taxon>
        <taxon>Myrmecia</taxon>
    </lineage>
</organism>
<accession>A0AAW1P9Y1</accession>
<keyword evidence="2" id="KW-1185">Reference proteome</keyword>
<evidence type="ECO:0000313" key="2">
    <source>
        <dbReference type="Proteomes" id="UP001489004"/>
    </source>
</evidence>
<dbReference type="AlphaFoldDB" id="A0AAW1P9Y1"/>
<gene>
    <name evidence="1" type="ORF">WJX72_006642</name>
</gene>